<keyword evidence="5" id="KW-0804">Transcription</keyword>
<dbReference type="GO" id="GO:0000160">
    <property type="term" value="P:phosphorelay signal transduction system"/>
    <property type="evidence" value="ECO:0007669"/>
    <property type="project" value="UniProtKB-KW"/>
</dbReference>
<dbReference type="Pfam" id="PF03704">
    <property type="entry name" value="BTAD"/>
    <property type="match status" value="1"/>
</dbReference>
<dbReference type="InterPro" id="IPR019734">
    <property type="entry name" value="TPR_rpt"/>
</dbReference>
<feature type="compositionally biased region" description="Low complexity" evidence="8">
    <location>
        <begin position="13"/>
        <end position="25"/>
    </location>
</feature>
<dbReference type="PANTHER" id="PTHR35807">
    <property type="entry name" value="TRANSCRIPTIONAL REGULATOR REDD-RELATED"/>
    <property type="match status" value="1"/>
</dbReference>
<dbReference type="InterPro" id="IPR051677">
    <property type="entry name" value="AfsR-DnrI-RedD_regulator"/>
</dbReference>
<dbReference type="EMBL" id="CP029078">
    <property type="protein sequence ID" value="QCN86644.1"/>
    <property type="molecule type" value="Genomic_DNA"/>
</dbReference>
<evidence type="ECO:0000256" key="6">
    <source>
        <dbReference type="PROSITE-ProRule" id="PRU00339"/>
    </source>
</evidence>
<feature type="repeat" description="TPR" evidence="6">
    <location>
        <begin position="968"/>
        <end position="1001"/>
    </location>
</feature>
<dbReference type="InterPro" id="IPR005158">
    <property type="entry name" value="BTAD"/>
</dbReference>
<reference evidence="11 13" key="1">
    <citation type="submission" date="2018-04" db="EMBL/GenBank/DDBJ databases">
        <title>Complete genome sequences of Streptomyces griseoviridis K61 and characterization of antagonistic properties of biological control agents.</title>
        <authorList>
            <person name="Mariita R.M."/>
            <person name="Sello J.K."/>
        </authorList>
    </citation>
    <scope>NUCLEOTIDE SEQUENCE [LARGE SCALE GENOMIC DNA]</scope>
    <source>
        <strain evidence="11 13">K61</strain>
    </source>
</reference>
<comment type="similarity">
    <text evidence="1">Belongs to the AfsR/DnrI/RedD regulatory family.</text>
</comment>
<gene>
    <name evidence="11" type="ORF">DDJ31_18040</name>
    <name evidence="10" type="ORF">ELQ87_21230</name>
</gene>
<dbReference type="KEGG" id="sgd:ELQ87_21230"/>
<evidence type="ECO:0000259" key="9">
    <source>
        <dbReference type="PROSITE" id="PS51755"/>
    </source>
</evidence>
<dbReference type="PRINTS" id="PR00364">
    <property type="entry name" value="DISEASERSIST"/>
</dbReference>
<dbReference type="OrthoDB" id="581105at2"/>
<feature type="region of interest" description="Disordered" evidence="8">
    <location>
        <begin position="1"/>
        <end position="103"/>
    </location>
</feature>
<dbReference type="GO" id="GO:0043531">
    <property type="term" value="F:ADP binding"/>
    <property type="evidence" value="ECO:0007669"/>
    <property type="project" value="InterPro"/>
</dbReference>
<evidence type="ECO:0000313" key="10">
    <source>
        <dbReference type="EMBL" id="AZS86492.1"/>
    </source>
</evidence>
<dbReference type="Gene3D" id="1.10.10.10">
    <property type="entry name" value="Winged helix-like DNA-binding domain superfamily/Winged helix DNA-binding domain"/>
    <property type="match status" value="1"/>
</dbReference>
<feature type="compositionally biased region" description="Basic and acidic residues" evidence="8">
    <location>
        <begin position="1040"/>
        <end position="1057"/>
    </location>
</feature>
<keyword evidence="2" id="KW-0902">Two-component regulatory system</keyword>
<evidence type="ECO:0000313" key="13">
    <source>
        <dbReference type="Proteomes" id="UP000501753"/>
    </source>
</evidence>
<dbReference type="SUPFAM" id="SSF52540">
    <property type="entry name" value="P-loop containing nucleoside triphosphate hydrolases"/>
    <property type="match status" value="1"/>
</dbReference>
<dbReference type="AlphaFoldDB" id="A0A3S9ZFD1"/>
<dbReference type="CDD" id="cd15831">
    <property type="entry name" value="BTAD"/>
    <property type="match status" value="1"/>
</dbReference>
<feature type="compositionally biased region" description="Basic and acidic residues" evidence="8">
    <location>
        <begin position="61"/>
        <end position="73"/>
    </location>
</feature>
<feature type="DNA-binding region" description="OmpR/PhoB-type" evidence="7">
    <location>
        <begin position="106"/>
        <end position="211"/>
    </location>
</feature>
<sequence length="1067" mass="115142">MSIAVLPRSHVLAPAARPRAGQQRTAGEDSSIRARNSGEPSARSVRGSGDGGTRVPLVPRGDVRPCRPRDSKCGRQGIFPVGRSKPVAQLPGKKRELRDSPNRVPEVEAANADSVRLAVLGPVRAWRGAQELDLGSPQQRVVLTALLLRLGRPVTVGELIDAVWGDDPPHAAVSVLRTYVSRLRKVLEPDRGSAGSAPLIVSAADGYLADLPEEALDLTVFAQRIAEAKRLRADGQLSAAAELLHAALDGWEGTPLAGLPGPLAEAERSRLTEVRLNALESRLDLDLRLGRHHDVVPELVALAADHPLRERPTRLLMLALYRSGRQAEALAVYRRARNTLVAELGVEPGGALRGLQDRILAADPSLDLAPAAKAEPQAVAAAPAEPLSRPAQLPADLASFTGRVPELAQLRALLPGEGELPATVVINAIAGMAGVGKTALAVHWAHEIAHRFPDGQLYINLRGFDPTGATVPPEEAVRLFLDALGVPSQRIPSGLDAQAGMYRSLLADRRVLILLDNALDTAQVRPLLPGSPGCMAIVTSRNWLTGLVANDGAHPLTLKPLDAVEAHGFLARRLGEARLVAEPGATEEIIERCARLPLALAIVAARAAAHPDFPLSAVAEELCDSHDSLDAFAGGDLSTDVRAIFSWSHRALSAPAARLFRLLGLHFGPHVSAPAAAALAGLTVREARVLLGELTHAHLLLEYLPGRYSLHDLLRVYAAERVMEDESETERNLAVDRLLFWYVHTAAATYPFLTPNRRQVPLEPLPEGCAPLRFGTYDQALEWCDGERPNLVAAVQHAVAVGRPGVAWRLTAVLWGFFYLRSHVHDWLASARTGLAGARASGDELGQAWALGDVSAALTVVHRDQEAIGHLKESMVLHRRLKDIAGRAHALGNLGNLYLQTGQLKKSIEYTRRGLVVDRHIGSAWGEGISLVNLGDAYQRLGLFDEAMAHLEEAMTVLRALGNRWVEGVTLDTLGTVHQRLGRHDDAIKHYYQAIEAHRDVGNRWGEGHTLGHLGDVHRESGEPEAARTSWRQALALFEESDHPDAEQMRQRLRDLDGPPQDGPARG</sequence>
<protein>
    <submittedName>
        <fullName evidence="10">Tetratricopeptide repeat protein</fullName>
    </submittedName>
    <submittedName>
        <fullName evidence="11">Transcriptional regulator</fullName>
    </submittedName>
</protein>
<keyword evidence="4 7" id="KW-0238">DNA-binding</keyword>
<dbReference type="SMART" id="SM01043">
    <property type="entry name" value="BTAD"/>
    <property type="match status" value="1"/>
</dbReference>
<dbReference type="InterPro" id="IPR036388">
    <property type="entry name" value="WH-like_DNA-bd_sf"/>
</dbReference>
<dbReference type="Proteomes" id="UP000271291">
    <property type="component" value="Chromosome"/>
</dbReference>
<dbReference type="InterPro" id="IPR027417">
    <property type="entry name" value="P-loop_NTPase"/>
</dbReference>
<evidence type="ECO:0000256" key="3">
    <source>
        <dbReference type="ARBA" id="ARBA00023015"/>
    </source>
</evidence>
<dbReference type="PANTHER" id="PTHR35807:SF1">
    <property type="entry name" value="TRANSCRIPTIONAL REGULATOR REDD"/>
    <property type="match status" value="1"/>
</dbReference>
<dbReference type="SUPFAM" id="SSF48452">
    <property type="entry name" value="TPR-like"/>
    <property type="match status" value="2"/>
</dbReference>
<evidence type="ECO:0000256" key="1">
    <source>
        <dbReference type="ARBA" id="ARBA00005820"/>
    </source>
</evidence>
<dbReference type="PROSITE" id="PS50005">
    <property type="entry name" value="TPR"/>
    <property type="match status" value="2"/>
</dbReference>
<evidence type="ECO:0000256" key="4">
    <source>
        <dbReference type="ARBA" id="ARBA00023125"/>
    </source>
</evidence>
<dbReference type="Gene3D" id="3.40.50.300">
    <property type="entry name" value="P-loop containing nucleotide triphosphate hydrolases"/>
    <property type="match status" value="1"/>
</dbReference>
<dbReference type="Gene3D" id="1.25.40.10">
    <property type="entry name" value="Tetratricopeptide repeat domain"/>
    <property type="match status" value="2"/>
</dbReference>
<keyword evidence="6" id="KW-0802">TPR repeat</keyword>
<evidence type="ECO:0000313" key="12">
    <source>
        <dbReference type="Proteomes" id="UP000271291"/>
    </source>
</evidence>
<proteinExistence type="inferred from homology"/>
<evidence type="ECO:0000256" key="7">
    <source>
        <dbReference type="PROSITE-ProRule" id="PRU01091"/>
    </source>
</evidence>
<evidence type="ECO:0000256" key="5">
    <source>
        <dbReference type="ARBA" id="ARBA00023163"/>
    </source>
</evidence>
<dbReference type="CDD" id="cd00383">
    <property type="entry name" value="trans_reg_C"/>
    <property type="match status" value="1"/>
</dbReference>
<dbReference type="InterPro" id="IPR001867">
    <property type="entry name" value="OmpR/PhoB-type_DNA-bd"/>
</dbReference>
<organism evidence="10 12">
    <name type="scientific">Streptomyces griseoviridis</name>
    <dbReference type="NCBI Taxonomy" id="45398"/>
    <lineage>
        <taxon>Bacteria</taxon>
        <taxon>Bacillati</taxon>
        <taxon>Actinomycetota</taxon>
        <taxon>Actinomycetes</taxon>
        <taxon>Kitasatosporales</taxon>
        <taxon>Streptomycetaceae</taxon>
        <taxon>Streptomyces</taxon>
    </lineage>
</organism>
<dbReference type="SMART" id="SM00862">
    <property type="entry name" value="Trans_reg_C"/>
    <property type="match status" value="1"/>
</dbReference>
<feature type="domain" description="OmpR/PhoB-type" evidence="9">
    <location>
        <begin position="106"/>
        <end position="211"/>
    </location>
</feature>
<dbReference type="InterPro" id="IPR016032">
    <property type="entry name" value="Sig_transdc_resp-reg_C-effctor"/>
</dbReference>
<keyword evidence="13" id="KW-1185">Reference proteome</keyword>
<feature type="region of interest" description="Disordered" evidence="8">
    <location>
        <begin position="1039"/>
        <end position="1067"/>
    </location>
</feature>
<evidence type="ECO:0000256" key="8">
    <source>
        <dbReference type="SAM" id="MobiDB-lite"/>
    </source>
</evidence>
<dbReference type="EMBL" id="CP034687">
    <property type="protein sequence ID" value="AZS86492.1"/>
    <property type="molecule type" value="Genomic_DNA"/>
</dbReference>
<feature type="repeat" description="TPR" evidence="6">
    <location>
        <begin position="888"/>
        <end position="921"/>
    </location>
</feature>
<reference evidence="10 12" key="2">
    <citation type="submission" date="2018-12" db="EMBL/GenBank/DDBJ databases">
        <title>Streptomyces griseoviridis F1-27 complete genome.</title>
        <authorList>
            <person name="Mariita R.M."/>
            <person name="Sello J.K."/>
        </authorList>
    </citation>
    <scope>NUCLEOTIDE SEQUENCE [LARGE SCALE GENOMIC DNA]</scope>
    <source>
        <strain evidence="10 12">F1-27</strain>
    </source>
</reference>
<evidence type="ECO:0000256" key="2">
    <source>
        <dbReference type="ARBA" id="ARBA00023012"/>
    </source>
</evidence>
<dbReference type="PROSITE" id="PS51755">
    <property type="entry name" value="OMPR_PHOB"/>
    <property type="match status" value="1"/>
</dbReference>
<dbReference type="GO" id="GO:0003677">
    <property type="term" value="F:DNA binding"/>
    <property type="evidence" value="ECO:0007669"/>
    <property type="project" value="UniProtKB-UniRule"/>
</dbReference>
<dbReference type="Pfam" id="PF00486">
    <property type="entry name" value="Trans_reg_C"/>
    <property type="match status" value="1"/>
</dbReference>
<dbReference type="Pfam" id="PF13424">
    <property type="entry name" value="TPR_12"/>
    <property type="match status" value="1"/>
</dbReference>
<dbReference type="SUPFAM" id="SSF46894">
    <property type="entry name" value="C-terminal effector domain of the bipartite response regulators"/>
    <property type="match status" value="1"/>
</dbReference>
<accession>A0A3S9ZFD1</accession>
<dbReference type="InterPro" id="IPR011990">
    <property type="entry name" value="TPR-like_helical_dom_sf"/>
</dbReference>
<dbReference type="Pfam" id="PF13181">
    <property type="entry name" value="TPR_8"/>
    <property type="match status" value="1"/>
</dbReference>
<dbReference type="SMART" id="SM00028">
    <property type="entry name" value="TPR"/>
    <property type="match status" value="4"/>
</dbReference>
<dbReference type="GO" id="GO:0006355">
    <property type="term" value="P:regulation of DNA-templated transcription"/>
    <property type="evidence" value="ECO:0007669"/>
    <property type="project" value="InterPro"/>
</dbReference>
<dbReference type="Proteomes" id="UP000501753">
    <property type="component" value="Chromosome"/>
</dbReference>
<name>A0A3S9ZFD1_STRGD</name>
<evidence type="ECO:0000313" key="11">
    <source>
        <dbReference type="EMBL" id="QCN86644.1"/>
    </source>
</evidence>
<keyword evidence="3" id="KW-0805">Transcription regulation</keyword>